<feature type="transmembrane region" description="Helical" evidence="5">
    <location>
        <begin position="98"/>
        <end position="116"/>
    </location>
</feature>
<evidence type="ECO:0000313" key="7">
    <source>
        <dbReference type="EMBL" id="MBE1875125.1"/>
    </source>
</evidence>
<keyword evidence="8" id="KW-1185">Reference proteome</keyword>
<feature type="transmembrane region" description="Helical" evidence="5">
    <location>
        <begin position="145"/>
        <end position="164"/>
    </location>
</feature>
<keyword evidence="4 5" id="KW-0472">Membrane</keyword>
<evidence type="ECO:0000256" key="4">
    <source>
        <dbReference type="ARBA" id="ARBA00023136"/>
    </source>
</evidence>
<keyword evidence="3 5" id="KW-1133">Transmembrane helix</keyword>
<feature type="transmembrane region" description="Helical" evidence="5">
    <location>
        <begin position="121"/>
        <end position="139"/>
    </location>
</feature>
<comment type="caution">
    <text evidence="7">The sequence shown here is derived from an EMBL/GenBank/DDBJ whole genome shotgun (WGS) entry which is preliminary data.</text>
</comment>
<gene>
    <name evidence="7" type="ORF">IHE71_05290</name>
</gene>
<protein>
    <submittedName>
        <fullName evidence="7">FUSC family protein</fullName>
    </submittedName>
</protein>
<evidence type="ECO:0000313" key="8">
    <source>
        <dbReference type="Proteomes" id="UP000625527"/>
    </source>
</evidence>
<dbReference type="Proteomes" id="UP000625527">
    <property type="component" value="Unassembled WGS sequence"/>
</dbReference>
<keyword evidence="2 5" id="KW-0812">Transmembrane</keyword>
<sequence>MFRRALRVLVLRTRIRQGWTRARAGLVPIGQAAVAAGLAYLIANRLLGHAEPFFAPVAAWLCLGFTSQRDVRKVAELAVGVAVGVGMGDLIVHLIGSGWWQLTVVLFVSAVLARFIDSGPLLVMQAGAQAIIVVGLPAASGGPLGRWTDALVGGAIALLVAVLVPGDTRRRPRALGERALTELAETLEVLARGMRERDASAARAALVRGRASEPVLEEWQTAARGAHDLARVSVGRRHRYELERLEEQAVLTDRAMRSVRVLARRSAAVVAAEVPHDVGPVADRVERFAAGVRLLASDVGRGGAGLRAREVLEQTAGLADPHAVGSGDWQVQSLVMLLRSPLVDMLEATGTGPERARAALPEL</sequence>
<evidence type="ECO:0000256" key="2">
    <source>
        <dbReference type="ARBA" id="ARBA00022692"/>
    </source>
</evidence>
<organism evidence="7 8">
    <name type="scientific">Myceligenerans pegani</name>
    <dbReference type="NCBI Taxonomy" id="2776917"/>
    <lineage>
        <taxon>Bacteria</taxon>
        <taxon>Bacillati</taxon>
        <taxon>Actinomycetota</taxon>
        <taxon>Actinomycetes</taxon>
        <taxon>Micrococcales</taxon>
        <taxon>Promicromonosporaceae</taxon>
        <taxon>Myceligenerans</taxon>
    </lineage>
</organism>
<proteinExistence type="predicted"/>
<feature type="domain" description="Integral membrane bound transporter" evidence="6">
    <location>
        <begin position="39"/>
        <end position="160"/>
    </location>
</feature>
<evidence type="ECO:0000256" key="5">
    <source>
        <dbReference type="SAM" id="Phobius"/>
    </source>
</evidence>
<evidence type="ECO:0000256" key="1">
    <source>
        <dbReference type="ARBA" id="ARBA00004141"/>
    </source>
</evidence>
<evidence type="ECO:0000256" key="3">
    <source>
        <dbReference type="ARBA" id="ARBA00022989"/>
    </source>
</evidence>
<accession>A0ABR9MVI0</accession>
<name>A0ABR9MVI0_9MICO</name>
<dbReference type="InterPro" id="IPR049453">
    <property type="entry name" value="Memb_transporter_dom"/>
</dbReference>
<reference evidence="7 8" key="1">
    <citation type="submission" date="2020-10" db="EMBL/GenBank/DDBJ databases">
        <title>Myceligenerans pegani sp. nov., an endophytic actinomycete isolated from Peganum harmala L. in Xinjiang, China.</title>
        <authorList>
            <person name="Xin L."/>
        </authorList>
    </citation>
    <scope>NUCLEOTIDE SEQUENCE [LARGE SCALE GENOMIC DNA]</scope>
    <source>
        <strain evidence="7 8">TRM65318</strain>
    </source>
</reference>
<dbReference type="Pfam" id="PF13515">
    <property type="entry name" value="FUSC_2"/>
    <property type="match status" value="1"/>
</dbReference>
<evidence type="ECO:0000259" key="6">
    <source>
        <dbReference type="Pfam" id="PF13515"/>
    </source>
</evidence>
<dbReference type="EMBL" id="JADAQT010000058">
    <property type="protein sequence ID" value="MBE1875125.1"/>
    <property type="molecule type" value="Genomic_DNA"/>
</dbReference>
<comment type="subcellular location">
    <subcellularLocation>
        <location evidence="1">Membrane</location>
        <topology evidence="1">Multi-pass membrane protein</topology>
    </subcellularLocation>
</comment>
<feature type="transmembrane region" description="Helical" evidence="5">
    <location>
        <begin position="21"/>
        <end position="43"/>
    </location>
</feature>